<name>A0A4R7BGW1_9NEIS</name>
<evidence type="ECO:0000256" key="1">
    <source>
        <dbReference type="ARBA" id="ARBA00007613"/>
    </source>
</evidence>
<reference evidence="3 4" key="1">
    <citation type="submission" date="2019-03" db="EMBL/GenBank/DDBJ databases">
        <title>Genomic Encyclopedia of Type Strains, Phase III (KMG-III): the genomes of soil and plant-associated and newly described type strains.</title>
        <authorList>
            <person name="Whitman W."/>
        </authorList>
    </citation>
    <scope>NUCLEOTIDE SEQUENCE [LARGE SCALE GENOMIC DNA]</scope>
    <source>
        <strain evidence="3 4">CECT 8976</strain>
    </source>
</reference>
<accession>A0A4R7BGW1</accession>
<dbReference type="Pfam" id="PF02321">
    <property type="entry name" value="OEP"/>
    <property type="match status" value="2"/>
</dbReference>
<dbReference type="SUPFAM" id="SSF56954">
    <property type="entry name" value="Outer membrane efflux proteins (OEP)"/>
    <property type="match status" value="1"/>
</dbReference>
<dbReference type="PROSITE" id="PS51257">
    <property type="entry name" value="PROKAR_LIPOPROTEIN"/>
    <property type="match status" value="1"/>
</dbReference>
<dbReference type="PANTHER" id="PTHR30203:SF32">
    <property type="entry name" value="CATION EFFLUX SYSTEM PROTEIN CUSC"/>
    <property type="match status" value="1"/>
</dbReference>
<keyword evidence="2" id="KW-0449">Lipoprotein</keyword>
<keyword evidence="2" id="KW-0732">Signal</keyword>
<keyword evidence="2" id="KW-0472">Membrane</keyword>
<dbReference type="GO" id="GO:0005886">
    <property type="term" value="C:plasma membrane"/>
    <property type="evidence" value="ECO:0007669"/>
    <property type="project" value="UniProtKB-SubCell"/>
</dbReference>
<keyword evidence="2" id="KW-0812">Transmembrane</keyword>
<dbReference type="OrthoDB" id="9770517at2"/>
<dbReference type="GO" id="GO:0015562">
    <property type="term" value="F:efflux transmembrane transporter activity"/>
    <property type="evidence" value="ECO:0007669"/>
    <property type="project" value="InterPro"/>
</dbReference>
<dbReference type="NCBIfam" id="TIGR01845">
    <property type="entry name" value="outer_NodT"/>
    <property type="match status" value="1"/>
</dbReference>
<dbReference type="PANTHER" id="PTHR30203">
    <property type="entry name" value="OUTER MEMBRANE CATION EFFLUX PROTEIN"/>
    <property type="match status" value="1"/>
</dbReference>
<sequence length="467" mass="49945">MIARMLPLALAAALVTTGCSSLLAPDYHRPQAPVPAALPDYGHRTDAERLELDWRAFILDARLRQVVETALANNRDLRIAALNIDKARAQYGISRADLLPSINATATGTHSQTAQDLTSAGTPRITHGYSAGLGFSAWEIDLFGKLQNQKDAAWETFLQSAETRNATQISLVAEVVNAWLTLAADQDRLKLAEDTLANQQTSYALIAGRFHFGIGSQLDVSQAQTTVDSARVDAAGYRSQVEQDRNALALLAGAPLTDSMLPPTGLFDDAPVLTELPSGLSSEVLLARPDLRADEHALKAANANIGAARAAFFPSITLTASVGSASNDMSRLFKGGNGTWNFVPQLNLPIFNGGALMASLDVAKVSRDINVAQYQKDIQTAFRETADALAVRANMDEQLAAQQHLAAASANSYQLSDARYKAGIDGYLTLLDSQRSLYAAEQKLITVKLAQQANRVTLFKVLGGGAS</sequence>
<organism evidence="3 4">
    <name type="scientific">Paludibacterium purpuratum</name>
    <dbReference type="NCBI Taxonomy" id="1144873"/>
    <lineage>
        <taxon>Bacteria</taxon>
        <taxon>Pseudomonadati</taxon>
        <taxon>Pseudomonadota</taxon>
        <taxon>Betaproteobacteria</taxon>
        <taxon>Neisseriales</taxon>
        <taxon>Chromobacteriaceae</taxon>
        <taxon>Paludibacterium</taxon>
    </lineage>
</organism>
<proteinExistence type="inferred from homology"/>
<comment type="similarity">
    <text evidence="1 2">Belongs to the outer membrane factor (OMF) (TC 1.B.17) family.</text>
</comment>
<comment type="caution">
    <text evidence="3">The sequence shown here is derived from an EMBL/GenBank/DDBJ whole genome shotgun (WGS) entry which is preliminary data.</text>
</comment>
<gene>
    <name evidence="3" type="ORF">DFP86_101360</name>
</gene>
<protein>
    <submittedName>
        <fullName evidence="3">Multidrug efflux system outer membrane protein</fullName>
    </submittedName>
</protein>
<dbReference type="Gene3D" id="1.20.1600.10">
    <property type="entry name" value="Outer membrane efflux proteins (OEP)"/>
    <property type="match status" value="1"/>
</dbReference>
<feature type="chain" id="PRO_5020930614" evidence="2">
    <location>
        <begin position="25"/>
        <end position="467"/>
    </location>
</feature>
<comment type="subcellular location">
    <subcellularLocation>
        <location evidence="2">Cell membrane</location>
        <topology evidence="2">Lipid-anchor</topology>
    </subcellularLocation>
</comment>
<dbReference type="Proteomes" id="UP000295611">
    <property type="component" value="Unassembled WGS sequence"/>
</dbReference>
<keyword evidence="2" id="KW-1134">Transmembrane beta strand</keyword>
<keyword evidence="2" id="KW-0564">Palmitate</keyword>
<evidence type="ECO:0000313" key="4">
    <source>
        <dbReference type="Proteomes" id="UP000295611"/>
    </source>
</evidence>
<dbReference type="InterPro" id="IPR010131">
    <property type="entry name" value="MdtP/NodT-like"/>
</dbReference>
<dbReference type="RefSeq" id="WP_133678279.1">
    <property type="nucleotide sequence ID" value="NZ_SNZP01000001.1"/>
</dbReference>
<dbReference type="AlphaFoldDB" id="A0A4R7BGW1"/>
<feature type="signal peptide" evidence="2">
    <location>
        <begin position="1"/>
        <end position="24"/>
    </location>
</feature>
<dbReference type="Gene3D" id="2.20.200.10">
    <property type="entry name" value="Outer membrane efflux proteins (OEP)"/>
    <property type="match status" value="1"/>
</dbReference>
<dbReference type="InterPro" id="IPR003423">
    <property type="entry name" value="OMP_efflux"/>
</dbReference>
<keyword evidence="4" id="KW-1185">Reference proteome</keyword>
<evidence type="ECO:0000313" key="3">
    <source>
        <dbReference type="EMBL" id="TDR82966.1"/>
    </source>
</evidence>
<dbReference type="EMBL" id="SNZP01000001">
    <property type="protein sequence ID" value="TDR82966.1"/>
    <property type="molecule type" value="Genomic_DNA"/>
</dbReference>
<evidence type="ECO:0000256" key="2">
    <source>
        <dbReference type="RuleBase" id="RU362097"/>
    </source>
</evidence>